<proteinExistence type="predicted"/>
<feature type="region of interest" description="Disordered" evidence="1">
    <location>
        <begin position="223"/>
        <end position="247"/>
    </location>
</feature>
<evidence type="ECO:0000256" key="2">
    <source>
        <dbReference type="SAM" id="Phobius"/>
    </source>
</evidence>
<dbReference type="RefSeq" id="WP_086029205.1">
    <property type="nucleotide sequence ID" value="NZ_LAPZ01000001.1"/>
</dbReference>
<evidence type="ECO:0000256" key="1">
    <source>
        <dbReference type="SAM" id="MobiDB-lite"/>
    </source>
</evidence>
<dbReference type="STRING" id="1635173.WH52_01790"/>
<organism evidence="3 4">
    <name type="scientific">Tenacibaculum holothuriorum</name>
    <dbReference type="NCBI Taxonomy" id="1635173"/>
    <lineage>
        <taxon>Bacteria</taxon>
        <taxon>Pseudomonadati</taxon>
        <taxon>Bacteroidota</taxon>
        <taxon>Flavobacteriia</taxon>
        <taxon>Flavobacteriales</taxon>
        <taxon>Flavobacteriaceae</taxon>
        <taxon>Tenacibaculum</taxon>
    </lineage>
</organism>
<evidence type="ECO:0000313" key="3">
    <source>
        <dbReference type="EMBL" id="OSY89394.1"/>
    </source>
</evidence>
<dbReference type="OrthoDB" id="1466422at2"/>
<dbReference type="InParanoid" id="A0A1Y2PFY4"/>
<keyword evidence="2" id="KW-0812">Transmembrane</keyword>
<name>A0A1Y2PFY4_9FLAO</name>
<accession>A0A1Y2PFY4</accession>
<evidence type="ECO:0000313" key="4">
    <source>
        <dbReference type="Proteomes" id="UP000194221"/>
    </source>
</evidence>
<sequence length="247" mass="27238">MNLLVMILAAVAVAFLLAFLIVKFVPLKARPVISILLLLAAGYLGYLIYGAIMEPINFNKEKKVRYAKVINNLKQIRDAQIKYNEAKGTYAKDKNELITFIEGDSLAITQVNNVEKEVELGGGITKKISVRVVDTVDFEPAKNYFKDVDYKGMFNVPGTDKEFTIATGMVEKVAGLNVPVFEAKVDKASILKGMNPNLVKQELEAVENDQIKGEFVSVGSLDEVSTGGNWPPSYDKAEALAKKDEKK</sequence>
<dbReference type="EMBL" id="LAPZ01000001">
    <property type="protein sequence ID" value="OSY89394.1"/>
    <property type="molecule type" value="Genomic_DNA"/>
</dbReference>
<feature type="transmembrane region" description="Helical" evidence="2">
    <location>
        <begin position="32"/>
        <end position="52"/>
    </location>
</feature>
<keyword evidence="2" id="KW-0472">Membrane</keyword>
<feature type="compositionally biased region" description="Basic and acidic residues" evidence="1">
    <location>
        <begin position="235"/>
        <end position="247"/>
    </location>
</feature>
<feature type="transmembrane region" description="Helical" evidence="2">
    <location>
        <begin position="6"/>
        <end position="25"/>
    </location>
</feature>
<protein>
    <submittedName>
        <fullName evidence="3">Uncharacterized protein</fullName>
    </submittedName>
</protein>
<keyword evidence="4" id="KW-1185">Reference proteome</keyword>
<keyword evidence="2" id="KW-1133">Transmembrane helix</keyword>
<dbReference type="Proteomes" id="UP000194221">
    <property type="component" value="Unassembled WGS sequence"/>
</dbReference>
<gene>
    <name evidence="3" type="ORF">WH52_01790</name>
</gene>
<dbReference type="AlphaFoldDB" id="A0A1Y2PFY4"/>
<reference evidence="3 4" key="1">
    <citation type="submission" date="2015-03" db="EMBL/GenBank/DDBJ databases">
        <title>Genome sequence of Tenacibaculum sp. S2-2, isolated from intestinal microbiota of sea cucumber, Apostichopus japonicas.</title>
        <authorList>
            <person name="Shao Z."/>
            <person name="Wang L."/>
            <person name="Li X."/>
        </authorList>
    </citation>
    <scope>NUCLEOTIDE SEQUENCE [LARGE SCALE GENOMIC DNA]</scope>
    <source>
        <strain evidence="3 4">S2-2</strain>
    </source>
</reference>
<comment type="caution">
    <text evidence="3">The sequence shown here is derived from an EMBL/GenBank/DDBJ whole genome shotgun (WGS) entry which is preliminary data.</text>
</comment>